<dbReference type="AlphaFoldDB" id="A0AAU9MGK5"/>
<evidence type="ECO:0000256" key="1">
    <source>
        <dbReference type="SAM" id="Phobius"/>
    </source>
</evidence>
<feature type="transmembrane region" description="Helical" evidence="1">
    <location>
        <begin position="16"/>
        <end position="33"/>
    </location>
</feature>
<organism evidence="2 3">
    <name type="scientific">Lactuca virosa</name>
    <dbReference type="NCBI Taxonomy" id="75947"/>
    <lineage>
        <taxon>Eukaryota</taxon>
        <taxon>Viridiplantae</taxon>
        <taxon>Streptophyta</taxon>
        <taxon>Embryophyta</taxon>
        <taxon>Tracheophyta</taxon>
        <taxon>Spermatophyta</taxon>
        <taxon>Magnoliopsida</taxon>
        <taxon>eudicotyledons</taxon>
        <taxon>Gunneridae</taxon>
        <taxon>Pentapetalae</taxon>
        <taxon>asterids</taxon>
        <taxon>campanulids</taxon>
        <taxon>Asterales</taxon>
        <taxon>Asteraceae</taxon>
        <taxon>Cichorioideae</taxon>
        <taxon>Cichorieae</taxon>
        <taxon>Lactucinae</taxon>
        <taxon>Lactuca</taxon>
    </lineage>
</organism>
<keyword evidence="1" id="KW-1133">Transmembrane helix</keyword>
<protein>
    <submittedName>
        <fullName evidence="2">Uncharacterized protein</fullName>
    </submittedName>
</protein>
<name>A0AAU9MGK5_9ASTR</name>
<dbReference type="EMBL" id="CAKMRJ010001112">
    <property type="protein sequence ID" value="CAH1423738.1"/>
    <property type="molecule type" value="Genomic_DNA"/>
</dbReference>
<sequence length="84" mass="9386">MSKVLCDEHNFTKNNQPTACLVLTLISSSILSVKYRKLKGMTKAIIFNEIDKATLLIRNKRCIPTIEIVYRNGFSVGIGIASLE</sequence>
<accession>A0AAU9MGK5</accession>
<keyword evidence="1" id="KW-0812">Transmembrane</keyword>
<keyword evidence="3" id="KW-1185">Reference proteome</keyword>
<keyword evidence="1" id="KW-0472">Membrane</keyword>
<gene>
    <name evidence="2" type="ORF">LVIROSA_LOCUS11005</name>
</gene>
<evidence type="ECO:0000313" key="2">
    <source>
        <dbReference type="EMBL" id="CAH1423738.1"/>
    </source>
</evidence>
<evidence type="ECO:0000313" key="3">
    <source>
        <dbReference type="Proteomes" id="UP001157418"/>
    </source>
</evidence>
<dbReference type="Proteomes" id="UP001157418">
    <property type="component" value="Unassembled WGS sequence"/>
</dbReference>
<comment type="caution">
    <text evidence="2">The sequence shown here is derived from an EMBL/GenBank/DDBJ whole genome shotgun (WGS) entry which is preliminary data.</text>
</comment>
<proteinExistence type="predicted"/>
<reference evidence="2 3" key="1">
    <citation type="submission" date="2022-01" db="EMBL/GenBank/DDBJ databases">
        <authorList>
            <person name="Xiong W."/>
            <person name="Schranz E."/>
        </authorList>
    </citation>
    <scope>NUCLEOTIDE SEQUENCE [LARGE SCALE GENOMIC DNA]</scope>
</reference>